<keyword evidence="3" id="KW-0694">RNA-binding</keyword>
<evidence type="ECO:0000313" key="7">
    <source>
        <dbReference type="Proteomes" id="UP001642484"/>
    </source>
</evidence>
<dbReference type="InterPro" id="IPR035979">
    <property type="entry name" value="RBD_domain_sf"/>
</dbReference>
<dbReference type="PANTHER" id="PTHR13952">
    <property type="entry name" value="U1 SMALL NUCLEAR RIBONUCLEOPROTEIN 70 KD"/>
    <property type="match status" value="1"/>
</dbReference>
<dbReference type="InterPro" id="IPR051183">
    <property type="entry name" value="U1_U11-U12_snRNP_70-35kDa"/>
</dbReference>
<proteinExistence type="predicted"/>
<dbReference type="SUPFAM" id="SSF54928">
    <property type="entry name" value="RNA-binding domain, RBD"/>
    <property type="match status" value="1"/>
</dbReference>
<dbReference type="PROSITE" id="PS50102">
    <property type="entry name" value="RRM"/>
    <property type="match status" value="1"/>
</dbReference>
<dbReference type="Gene3D" id="3.30.70.330">
    <property type="match status" value="1"/>
</dbReference>
<gene>
    <name evidence="6" type="ORF">CCMP2556_LOCUS15774</name>
</gene>
<name>A0ABP0KEZ6_9DINO</name>
<dbReference type="EMBL" id="CAXAMN010008336">
    <property type="protein sequence ID" value="CAK9024813.1"/>
    <property type="molecule type" value="Genomic_DNA"/>
</dbReference>
<dbReference type="InterPro" id="IPR012677">
    <property type="entry name" value="Nucleotide-bd_a/b_plait_sf"/>
</dbReference>
<accession>A0ABP0KEZ6</accession>
<comment type="subcellular location">
    <subcellularLocation>
        <location evidence="1">Nucleus</location>
    </subcellularLocation>
</comment>
<comment type="caution">
    <text evidence="6">The sequence shown here is derived from an EMBL/GenBank/DDBJ whole genome shotgun (WGS) entry which is preliminary data.</text>
</comment>
<sequence length="163" mass="17916">MASRMASMNKGAGDVTNRGHAQGSGKGWRPWKPESTVAVTGVTERTKKTALQEAFGDFGRIIRIEVPEGKTVAFVEYEEKRDANDAILEMNHRTFEGRKIGVRMVEDLPTKDRKKEEAPTPRPCGGRAPGLTRGAPAVAAAERTPDGATTMSNWFERLACWRS</sequence>
<evidence type="ECO:0000259" key="5">
    <source>
        <dbReference type="PROSITE" id="PS50102"/>
    </source>
</evidence>
<dbReference type="InterPro" id="IPR000504">
    <property type="entry name" value="RRM_dom"/>
</dbReference>
<dbReference type="CDD" id="cd00590">
    <property type="entry name" value="RRM_SF"/>
    <property type="match status" value="1"/>
</dbReference>
<protein>
    <recommendedName>
        <fullName evidence="5">RRM domain-containing protein</fullName>
    </recommendedName>
</protein>
<dbReference type="Pfam" id="PF00076">
    <property type="entry name" value="RRM_1"/>
    <property type="match status" value="1"/>
</dbReference>
<organism evidence="6 7">
    <name type="scientific">Durusdinium trenchii</name>
    <dbReference type="NCBI Taxonomy" id="1381693"/>
    <lineage>
        <taxon>Eukaryota</taxon>
        <taxon>Sar</taxon>
        <taxon>Alveolata</taxon>
        <taxon>Dinophyceae</taxon>
        <taxon>Suessiales</taxon>
        <taxon>Symbiodiniaceae</taxon>
        <taxon>Durusdinium</taxon>
    </lineage>
</organism>
<evidence type="ECO:0000256" key="1">
    <source>
        <dbReference type="ARBA" id="ARBA00004123"/>
    </source>
</evidence>
<evidence type="ECO:0000256" key="2">
    <source>
        <dbReference type="ARBA" id="ARBA00023242"/>
    </source>
</evidence>
<keyword evidence="2" id="KW-0539">Nucleus</keyword>
<keyword evidence="7" id="KW-1185">Reference proteome</keyword>
<feature type="domain" description="RRM" evidence="5">
    <location>
        <begin position="35"/>
        <end position="107"/>
    </location>
</feature>
<feature type="compositionally biased region" description="Basic and acidic residues" evidence="4">
    <location>
        <begin position="108"/>
        <end position="119"/>
    </location>
</feature>
<dbReference type="SMART" id="SM00360">
    <property type="entry name" value="RRM"/>
    <property type="match status" value="1"/>
</dbReference>
<evidence type="ECO:0000313" key="6">
    <source>
        <dbReference type="EMBL" id="CAK9024813.1"/>
    </source>
</evidence>
<reference evidence="6 7" key="1">
    <citation type="submission" date="2024-02" db="EMBL/GenBank/DDBJ databases">
        <authorList>
            <person name="Chen Y."/>
            <person name="Shah S."/>
            <person name="Dougan E. K."/>
            <person name="Thang M."/>
            <person name="Chan C."/>
        </authorList>
    </citation>
    <scope>NUCLEOTIDE SEQUENCE [LARGE SCALE GENOMIC DNA]</scope>
</reference>
<dbReference type="Proteomes" id="UP001642484">
    <property type="component" value="Unassembled WGS sequence"/>
</dbReference>
<feature type="region of interest" description="Disordered" evidence="4">
    <location>
        <begin position="1"/>
        <end position="34"/>
    </location>
</feature>
<feature type="region of interest" description="Disordered" evidence="4">
    <location>
        <begin position="108"/>
        <end position="148"/>
    </location>
</feature>
<evidence type="ECO:0000256" key="3">
    <source>
        <dbReference type="PROSITE-ProRule" id="PRU00176"/>
    </source>
</evidence>
<evidence type="ECO:0000256" key="4">
    <source>
        <dbReference type="SAM" id="MobiDB-lite"/>
    </source>
</evidence>